<protein>
    <submittedName>
        <fullName evidence="3">Uncharacterized protein</fullName>
    </submittedName>
</protein>
<dbReference type="AlphaFoldDB" id="A0A5N6V4T4"/>
<evidence type="ECO:0000256" key="2">
    <source>
        <dbReference type="SAM" id="Phobius"/>
    </source>
</evidence>
<dbReference type="OrthoDB" id="2906425at2759"/>
<name>A0A5N6V4T4_ASPTM</name>
<evidence type="ECO:0000313" key="3">
    <source>
        <dbReference type="EMBL" id="KAE8166016.1"/>
    </source>
</evidence>
<reference evidence="3 4" key="1">
    <citation type="submission" date="2019-04" db="EMBL/GenBank/DDBJ databases">
        <title>Friends and foes A comparative genomics study of 23 Aspergillus species from section Flavi.</title>
        <authorList>
            <consortium name="DOE Joint Genome Institute"/>
            <person name="Kjaerbolling I."/>
            <person name="Vesth T."/>
            <person name="Frisvad J.C."/>
            <person name="Nybo J.L."/>
            <person name="Theobald S."/>
            <person name="Kildgaard S."/>
            <person name="Isbrandt T."/>
            <person name="Kuo A."/>
            <person name="Sato A."/>
            <person name="Lyhne E.K."/>
            <person name="Kogle M.E."/>
            <person name="Wiebenga A."/>
            <person name="Kun R.S."/>
            <person name="Lubbers R.J."/>
            <person name="Makela M.R."/>
            <person name="Barry K."/>
            <person name="Chovatia M."/>
            <person name="Clum A."/>
            <person name="Daum C."/>
            <person name="Haridas S."/>
            <person name="He G."/>
            <person name="LaButti K."/>
            <person name="Lipzen A."/>
            <person name="Mondo S."/>
            <person name="Riley R."/>
            <person name="Salamov A."/>
            <person name="Simmons B.A."/>
            <person name="Magnuson J.K."/>
            <person name="Henrissat B."/>
            <person name="Mortensen U.H."/>
            <person name="Larsen T.O."/>
            <person name="Devries R.P."/>
            <person name="Grigoriev I.V."/>
            <person name="Machida M."/>
            <person name="Baker S.E."/>
            <person name="Andersen M.R."/>
        </authorList>
    </citation>
    <scope>NUCLEOTIDE SEQUENCE [LARGE SCALE GENOMIC DNA]</scope>
    <source>
        <strain evidence="3 4">CBS 117626</strain>
    </source>
</reference>
<sequence>MFPYFHRRTRPSILASSEFVKLKTSSSTDKFRDTLVSQLAALSGSLFTDGEPIAPGYLMQAVDSWAEVLAKTQKGDRSYHARSASPNNRGLDRGKIRQNGRKAGFSWIEFLTNSVLVVAGMALSLTQTMRPGSS</sequence>
<dbReference type="Proteomes" id="UP000326950">
    <property type="component" value="Unassembled WGS sequence"/>
</dbReference>
<keyword evidence="2" id="KW-0812">Transmembrane</keyword>
<feature type="region of interest" description="Disordered" evidence="1">
    <location>
        <begin position="76"/>
        <end position="96"/>
    </location>
</feature>
<evidence type="ECO:0000313" key="4">
    <source>
        <dbReference type="Proteomes" id="UP000326950"/>
    </source>
</evidence>
<keyword evidence="4" id="KW-1185">Reference proteome</keyword>
<keyword evidence="2" id="KW-1133">Transmembrane helix</keyword>
<proteinExistence type="predicted"/>
<organism evidence="3 4">
    <name type="scientific">Aspergillus tamarii</name>
    <dbReference type="NCBI Taxonomy" id="41984"/>
    <lineage>
        <taxon>Eukaryota</taxon>
        <taxon>Fungi</taxon>
        <taxon>Dikarya</taxon>
        <taxon>Ascomycota</taxon>
        <taxon>Pezizomycotina</taxon>
        <taxon>Eurotiomycetes</taxon>
        <taxon>Eurotiomycetidae</taxon>
        <taxon>Eurotiales</taxon>
        <taxon>Aspergillaceae</taxon>
        <taxon>Aspergillus</taxon>
        <taxon>Aspergillus subgen. Circumdati</taxon>
    </lineage>
</organism>
<evidence type="ECO:0000256" key="1">
    <source>
        <dbReference type="SAM" id="MobiDB-lite"/>
    </source>
</evidence>
<feature type="transmembrane region" description="Helical" evidence="2">
    <location>
        <begin position="103"/>
        <end position="125"/>
    </location>
</feature>
<gene>
    <name evidence="3" type="ORF">BDV40DRAFT_296831</name>
</gene>
<keyword evidence="2" id="KW-0472">Membrane</keyword>
<dbReference type="EMBL" id="ML738596">
    <property type="protein sequence ID" value="KAE8166016.1"/>
    <property type="molecule type" value="Genomic_DNA"/>
</dbReference>
<accession>A0A5N6V4T4</accession>